<reference evidence="2 3" key="1">
    <citation type="submission" date="2019-04" db="EMBL/GenBank/DDBJ databases">
        <title>Pedobacter sp. RP-3-15 sp. nov., isolated from Arctic soil.</title>
        <authorList>
            <person name="Dahal R.H."/>
            <person name="Kim D.-U."/>
        </authorList>
    </citation>
    <scope>NUCLEOTIDE SEQUENCE [LARGE SCALE GENOMIC DNA]</scope>
    <source>
        <strain evidence="2 3">RP-3-15</strain>
    </source>
</reference>
<accession>A0A4V5P1U5</accession>
<evidence type="ECO:0000256" key="1">
    <source>
        <dbReference type="SAM" id="Phobius"/>
    </source>
</evidence>
<name>A0A4V5P1U5_9SPHI</name>
<keyword evidence="1" id="KW-1133">Transmembrane helix</keyword>
<sequence length="410" mass="44667">MQPTEHMDPSEDELIAHIRQSLAGHEEAYVPGAWEKFNNEEDRKRPVLWIWSLSGAAAVLLICAGLFLLVNKNPDHEQGKKNGTTAIVKIPSAVKEVENPVVTKNVKAEHADVIVRKPAKTSLFSNAKSENNSAAADPISISNIDPASAIAVNKPVNQPVNNTPVAVGAIKDDTQVKTKNNSADPFLRQGAIASANNSTKDLNKRNAKWEMGLVLAPSFGNTKKLHMGYGVSMAYALSDKISLSSGIAYNEMAASKNVSAPVTMGIAKTKDIQSTEAKLIGIDIPLEIKYHVSKNVYANVGVSAFAVLDQKRNNTYLEDKIVQNSYVASDGSSRSEAYAVSEKVVEEAPVEAEIKNGRYLGFYNFSVGYKQKISKNNSVSIEPFMKLPMKEVTKENLRMLGTGVRLKFDF</sequence>
<dbReference type="RefSeq" id="WP_136836712.1">
    <property type="nucleotide sequence ID" value="NZ_SWBQ01000004.1"/>
</dbReference>
<feature type="transmembrane region" description="Helical" evidence="1">
    <location>
        <begin position="48"/>
        <end position="70"/>
    </location>
</feature>
<dbReference type="Proteomes" id="UP000307244">
    <property type="component" value="Unassembled WGS sequence"/>
</dbReference>
<keyword evidence="3" id="KW-1185">Reference proteome</keyword>
<evidence type="ECO:0000313" key="2">
    <source>
        <dbReference type="EMBL" id="TKC04889.1"/>
    </source>
</evidence>
<proteinExistence type="predicted"/>
<organism evidence="2 3">
    <name type="scientific">Pedobacter frigoris</name>
    <dbReference type="NCBI Taxonomy" id="2571272"/>
    <lineage>
        <taxon>Bacteria</taxon>
        <taxon>Pseudomonadati</taxon>
        <taxon>Bacteroidota</taxon>
        <taxon>Sphingobacteriia</taxon>
        <taxon>Sphingobacteriales</taxon>
        <taxon>Sphingobacteriaceae</taxon>
        <taxon>Pedobacter</taxon>
    </lineage>
</organism>
<evidence type="ECO:0000313" key="3">
    <source>
        <dbReference type="Proteomes" id="UP000307244"/>
    </source>
</evidence>
<comment type="caution">
    <text evidence="2">The sequence shown here is derived from an EMBL/GenBank/DDBJ whole genome shotgun (WGS) entry which is preliminary data.</text>
</comment>
<gene>
    <name evidence="2" type="ORF">FA047_14040</name>
</gene>
<protein>
    <recommendedName>
        <fullName evidence="4">Outer membrane protein beta-barrel domain-containing protein</fullName>
    </recommendedName>
</protein>
<dbReference type="EMBL" id="SWBQ01000004">
    <property type="protein sequence ID" value="TKC04889.1"/>
    <property type="molecule type" value="Genomic_DNA"/>
</dbReference>
<dbReference type="OrthoDB" id="1419682at2"/>
<dbReference type="AlphaFoldDB" id="A0A4V5P1U5"/>
<keyword evidence="1" id="KW-0472">Membrane</keyword>
<evidence type="ECO:0008006" key="4">
    <source>
        <dbReference type="Google" id="ProtNLM"/>
    </source>
</evidence>
<keyword evidence="1" id="KW-0812">Transmembrane</keyword>